<dbReference type="Pfam" id="PF00512">
    <property type="entry name" value="HisKA"/>
    <property type="match status" value="1"/>
</dbReference>
<dbReference type="CDD" id="cd00082">
    <property type="entry name" value="HisKA"/>
    <property type="match status" value="1"/>
</dbReference>
<evidence type="ECO:0000256" key="9">
    <source>
        <dbReference type="PROSITE-ProRule" id="PRU00169"/>
    </source>
</evidence>
<keyword evidence="5" id="KW-0547">Nucleotide-binding</keyword>
<keyword evidence="3" id="KW-0597">Phosphoprotein</keyword>
<dbReference type="InterPro" id="IPR036890">
    <property type="entry name" value="HATPase_C_sf"/>
</dbReference>
<dbReference type="PANTHER" id="PTHR43065:SF10">
    <property type="entry name" value="PEROXIDE STRESS-ACTIVATED HISTIDINE KINASE MAK3"/>
    <property type="match status" value="1"/>
</dbReference>
<dbReference type="InterPro" id="IPR005467">
    <property type="entry name" value="His_kinase_dom"/>
</dbReference>
<dbReference type="SMART" id="SM00387">
    <property type="entry name" value="HATPase_c"/>
    <property type="match status" value="1"/>
</dbReference>
<dbReference type="SUPFAM" id="SSF47384">
    <property type="entry name" value="Homodimeric domain of signal transducing histidine kinase"/>
    <property type="match status" value="1"/>
</dbReference>
<protein>
    <recommendedName>
        <fullName evidence="2">histidine kinase</fullName>
        <ecNumber evidence="2">2.7.13.3</ecNumber>
    </recommendedName>
</protein>
<evidence type="ECO:0000256" key="5">
    <source>
        <dbReference type="ARBA" id="ARBA00022741"/>
    </source>
</evidence>
<dbReference type="InterPro" id="IPR001789">
    <property type="entry name" value="Sig_transdc_resp-reg_receiver"/>
</dbReference>
<evidence type="ECO:0000259" key="11">
    <source>
        <dbReference type="PROSITE" id="PS50110"/>
    </source>
</evidence>
<dbReference type="SUPFAM" id="SSF55785">
    <property type="entry name" value="PYP-like sensor domain (PAS domain)"/>
    <property type="match status" value="1"/>
</dbReference>
<evidence type="ECO:0000256" key="1">
    <source>
        <dbReference type="ARBA" id="ARBA00000085"/>
    </source>
</evidence>
<dbReference type="PRINTS" id="PR00344">
    <property type="entry name" value="BCTRLSENSOR"/>
</dbReference>
<dbReference type="GO" id="GO:0005524">
    <property type="term" value="F:ATP binding"/>
    <property type="evidence" value="ECO:0007669"/>
    <property type="project" value="UniProtKB-KW"/>
</dbReference>
<keyword evidence="8" id="KW-0902">Two-component regulatory system</keyword>
<evidence type="ECO:0000256" key="6">
    <source>
        <dbReference type="ARBA" id="ARBA00022777"/>
    </source>
</evidence>
<comment type="catalytic activity">
    <reaction evidence="1">
        <text>ATP + protein L-histidine = ADP + protein N-phospho-L-histidine.</text>
        <dbReference type="EC" id="2.7.13.3"/>
    </reaction>
</comment>
<evidence type="ECO:0000256" key="4">
    <source>
        <dbReference type="ARBA" id="ARBA00022679"/>
    </source>
</evidence>
<evidence type="ECO:0000259" key="12">
    <source>
        <dbReference type="PROSITE" id="PS50113"/>
    </source>
</evidence>
<dbReference type="InterPro" id="IPR000700">
    <property type="entry name" value="PAS-assoc_C"/>
</dbReference>
<name>A0A5P3A904_9RHOB</name>
<dbReference type="Gene3D" id="1.10.287.130">
    <property type="match status" value="1"/>
</dbReference>
<feature type="domain" description="PAC" evidence="12">
    <location>
        <begin position="95"/>
        <end position="145"/>
    </location>
</feature>
<dbReference type="InterPro" id="IPR004358">
    <property type="entry name" value="Sig_transdc_His_kin-like_C"/>
</dbReference>
<organism evidence="13 14">
    <name type="scientific">Roseovarius indicus</name>
    <dbReference type="NCBI Taxonomy" id="540747"/>
    <lineage>
        <taxon>Bacteria</taxon>
        <taxon>Pseudomonadati</taxon>
        <taxon>Pseudomonadota</taxon>
        <taxon>Alphaproteobacteria</taxon>
        <taxon>Rhodobacterales</taxon>
        <taxon>Roseobacteraceae</taxon>
        <taxon>Roseovarius</taxon>
    </lineage>
</organism>
<gene>
    <name evidence="13" type="ORF">RIdsm_01616</name>
</gene>
<accession>A0A5P3A904</accession>
<dbReference type="SMART" id="SM00388">
    <property type="entry name" value="HisKA"/>
    <property type="match status" value="1"/>
</dbReference>
<dbReference type="OrthoDB" id="9796100at2"/>
<dbReference type="SUPFAM" id="SSF55874">
    <property type="entry name" value="ATPase domain of HSP90 chaperone/DNA topoisomerase II/histidine kinase"/>
    <property type="match status" value="1"/>
</dbReference>
<evidence type="ECO:0000256" key="2">
    <source>
        <dbReference type="ARBA" id="ARBA00012438"/>
    </source>
</evidence>
<dbReference type="InterPro" id="IPR003594">
    <property type="entry name" value="HATPase_dom"/>
</dbReference>
<sequence length="520" mass="57135">MPVTALESPRKSRISPFVGYVISSYEIAEELVRNCPSAVIVARLSDGRIAAESELARKLMKCQTSRIGHQLSAQWSSRRHFQKLIAQFEQTGVLDNVEARLQKNDGTQFWCAVSARMLRVEEERYIYVHLLDLTDQLTARSEISRQRDALHAAEKLSAIGQLLGGISHELNNPLSVLSGQALMLKEKAPTANVAARADRIINAAERCSRIVRSFLDLARNKPVSPVVTNLNEVVVEAVETTIDALRGAGIDVVLELPKDLPEVLFDPDQLRQVLVNLIVNAQQAMEGAGRPMRITIATRCSTDGEAVLLRFIDTGPGVPRDISSRIFDPLFTTKAPGKGTGLGLALCRRIMEAQGGDIELMSTSARGTSFQLSFRSLAPVSEAGPDVRRRPATHARGVSVLIVHNEEDAAADLADIVTAEGQGVEIVHSAYVAIERLRKGRYDQVFCRAGLGDLAPRDFLRAVEDARPGASAGLVFLLDRTPDRKTTDYLDMVERPYLRNPIRRSDVKEVLELLTLRPAA</sequence>
<dbReference type="EMBL" id="CP031598">
    <property type="protein sequence ID" value="QEW25827.1"/>
    <property type="molecule type" value="Genomic_DNA"/>
</dbReference>
<proteinExistence type="predicted"/>
<dbReference type="PANTHER" id="PTHR43065">
    <property type="entry name" value="SENSOR HISTIDINE KINASE"/>
    <property type="match status" value="1"/>
</dbReference>
<evidence type="ECO:0000256" key="3">
    <source>
        <dbReference type="ARBA" id="ARBA00022553"/>
    </source>
</evidence>
<evidence type="ECO:0000313" key="14">
    <source>
        <dbReference type="Proteomes" id="UP000325785"/>
    </source>
</evidence>
<evidence type="ECO:0000259" key="10">
    <source>
        <dbReference type="PROSITE" id="PS50109"/>
    </source>
</evidence>
<dbReference type="KEGG" id="rid:RIdsm_01616"/>
<feature type="domain" description="Histidine kinase" evidence="10">
    <location>
        <begin position="165"/>
        <end position="378"/>
    </location>
</feature>
<keyword evidence="7" id="KW-0067">ATP-binding</keyword>
<dbReference type="Gene3D" id="3.30.450.20">
    <property type="entry name" value="PAS domain"/>
    <property type="match status" value="1"/>
</dbReference>
<evidence type="ECO:0000313" key="13">
    <source>
        <dbReference type="EMBL" id="QEW25827.1"/>
    </source>
</evidence>
<dbReference type="SUPFAM" id="SSF52172">
    <property type="entry name" value="CheY-like"/>
    <property type="match status" value="1"/>
</dbReference>
<dbReference type="Gene3D" id="3.30.565.10">
    <property type="entry name" value="Histidine kinase-like ATPase, C-terminal domain"/>
    <property type="match status" value="1"/>
</dbReference>
<dbReference type="InterPro" id="IPR035965">
    <property type="entry name" value="PAS-like_dom_sf"/>
</dbReference>
<comment type="caution">
    <text evidence="9">Lacks conserved residue(s) required for the propagation of feature annotation.</text>
</comment>
<dbReference type="Proteomes" id="UP000325785">
    <property type="component" value="Chromosome"/>
</dbReference>
<dbReference type="GO" id="GO:0000155">
    <property type="term" value="F:phosphorelay sensor kinase activity"/>
    <property type="evidence" value="ECO:0007669"/>
    <property type="project" value="InterPro"/>
</dbReference>
<keyword evidence="4" id="KW-0808">Transferase</keyword>
<dbReference type="PROSITE" id="PS50110">
    <property type="entry name" value="RESPONSE_REGULATORY"/>
    <property type="match status" value="1"/>
</dbReference>
<dbReference type="PROSITE" id="PS50109">
    <property type="entry name" value="HIS_KIN"/>
    <property type="match status" value="1"/>
</dbReference>
<dbReference type="EC" id="2.7.13.3" evidence="2"/>
<dbReference type="InterPro" id="IPR036097">
    <property type="entry name" value="HisK_dim/P_sf"/>
</dbReference>
<evidence type="ECO:0000256" key="8">
    <source>
        <dbReference type="ARBA" id="ARBA00023012"/>
    </source>
</evidence>
<dbReference type="PROSITE" id="PS50113">
    <property type="entry name" value="PAC"/>
    <property type="match status" value="1"/>
</dbReference>
<feature type="domain" description="Response regulatory" evidence="11">
    <location>
        <begin position="399"/>
        <end position="515"/>
    </location>
</feature>
<dbReference type="Pfam" id="PF02518">
    <property type="entry name" value="HATPase_c"/>
    <property type="match status" value="1"/>
</dbReference>
<dbReference type="InterPro" id="IPR003661">
    <property type="entry name" value="HisK_dim/P_dom"/>
</dbReference>
<dbReference type="AlphaFoldDB" id="A0A5P3A904"/>
<reference evidence="13 14" key="1">
    <citation type="submission" date="2018-08" db="EMBL/GenBank/DDBJ databases">
        <title>Genetic Globetrotter - A new plasmid hitch-hiking vast phylogenetic and geographic distances.</title>
        <authorList>
            <person name="Vollmers J."/>
            <person name="Petersen J."/>
        </authorList>
    </citation>
    <scope>NUCLEOTIDE SEQUENCE [LARGE SCALE GENOMIC DNA]</scope>
    <source>
        <strain evidence="13 14">DSM 26383</strain>
    </source>
</reference>
<dbReference type="InterPro" id="IPR011006">
    <property type="entry name" value="CheY-like_superfamily"/>
</dbReference>
<evidence type="ECO:0000256" key="7">
    <source>
        <dbReference type="ARBA" id="ARBA00022840"/>
    </source>
</evidence>
<keyword evidence="6" id="KW-0418">Kinase</keyword>